<organism evidence="6 7">
    <name type="scientific">Psylliodes chrysocephalus</name>
    <dbReference type="NCBI Taxonomy" id="3402493"/>
    <lineage>
        <taxon>Eukaryota</taxon>
        <taxon>Metazoa</taxon>
        <taxon>Ecdysozoa</taxon>
        <taxon>Arthropoda</taxon>
        <taxon>Hexapoda</taxon>
        <taxon>Insecta</taxon>
        <taxon>Pterygota</taxon>
        <taxon>Neoptera</taxon>
        <taxon>Endopterygota</taxon>
        <taxon>Coleoptera</taxon>
        <taxon>Polyphaga</taxon>
        <taxon>Cucujiformia</taxon>
        <taxon>Chrysomeloidea</taxon>
        <taxon>Chrysomelidae</taxon>
        <taxon>Galerucinae</taxon>
        <taxon>Alticini</taxon>
        <taxon>Psylliodes</taxon>
    </lineage>
</organism>
<feature type="compositionally biased region" description="Polar residues" evidence="4">
    <location>
        <begin position="424"/>
        <end position="433"/>
    </location>
</feature>
<dbReference type="PANTHER" id="PTHR47219">
    <property type="entry name" value="RAB GTPASE-ACTIVATING PROTEIN 1-LIKE"/>
    <property type="match status" value="1"/>
</dbReference>
<feature type="region of interest" description="Disordered" evidence="4">
    <location>
        <begin position="424"/>
        <end position="491"/>
    </location>
</feature>
<keyword evidence="1" id="KW-0343">GTPase activation</keyword>
<evidence type="ECO:0000259" key="5">
    <source>
        <dbReference type="PROSITE" id="PS50086"/>
    </source>
</evidence>
<evidence type="ECO:0000256" key="3">
    <source>
        <dbReference type="SAM" id="Coils"/>
    </source>
</evidence>
<dbReference type="AlphaFoldDB" id="A0A9P0G4D6"/>
<evidence type="ECO:0000256" key="1">
    <source>
        <dbReference type="ARBA" id="ARBA00022468"/>
    </source>
</evidence>
<feature type="region of interest" description="Disordered" evidence="4">
    <location>
        <begin position="1120"/>
        <end position="1141"/>
    </location>
</feature>
<dbReference type="GO" id="GO:0005096">
    <property type="term" value="F:GTPase activator activity"/>
    <property type="evidence" value="ECO:0007669"/>
    <property type="project" value="UniProtKB-KW"/>
</dbReference>
<dbReference type="InterPro" id="IPR021785">
    <property type="entry name" value="DUF3350"/>
</dbReference>
<evidence type="ECO:0000313" key="6">
    <source>
        <dbReference type="EMBL" id="CAH1099528.1"/>
    </source>
</evidence>
<dbReference type="InterPro" id="IPR000195">
    <property type="entry name" value="Rab-GAP-TBC_dom"/>
</dbReference>
<feature type="coiled-coil region" evidence="3">
    <location>
        <begin position="564"/>
        <end position="591"/>
    </location>
</feature>
<dbReference type="Gene3D" id="1.10.8.270">
    <property type="entry name" value="putative rabgap domain of human tbc1 domain family member 14 like domains"/>
    <property type="match status" value="1"/>
</dbReference>
<feature type="region of interest" description="Disordered" evidence="4">
    <location>
        <begin position="1029"/>
        <end position="1057"/>
    </location>
</feature>
<name>A0A9P0G4D6_9CUCU</name>
<dbReference type="Gene3D" id="1.10.10.2750">
    <property type="match status" value="1"/>
</dbReference>
<dbReference type="InterPro" id="IPR050302">
    <property type="entry name" value="Rab_GAP_TBC_domain"/>
</dbReference>
<dbReference type="Pfam" id="PF11830">
    <property type="entry name" value="DUF3350"/>
    <property type="match status" value="1"/>
</dbReference>
<dbReference type="FunFam" id="1.10.10.2750:FF:000002">
    <property type="entry name" value="TBC1 domain family member 4"/>
    <property type="match status" value="1"/>
</dbReference>
<evidence type="ECO:0000256" key="4">
    <source>
        <dbReference type="SAM" id="MobiDB-lite"/>
    </source>
</evidence>
<feature type="compositionally biased region" description="Basic and acidic residues" evidence="4">
    <location>
        <begin position="435"/>
        <end position="444"/>
    </location>
</feature>
<dbReference type="FunFam" id="1.10.472.80:FF:000043">
    <property type="entry name" value="Pollux, isoform A"/>
    <property type="match status" value="1"/>
</dbReference>
<keyword evidence="3" id="KW-0175">Coiled coil</keyword>
<feature type="region of interest" description="Disordered" evidence="4">
    <location>
        <begin position="82"/>
        <end position="106"/>
    </location>
</feature>
<dbReference type="PROSITE" id="PS50086">
    <property type="entry name" value="TBC_RABGAP"/>
    <property type="match status" value="1"/>
</dbReference>
<dbReference type="InterPro" id="IPR006020">
    <property type="entry name" value="PTB/PI_dom"/>
</dbReference>
<feature type="compositionally biased region" description="Polar residues" evidence="4">
    <location>
        <begin position="1040"/>
        <end position="1057"/>
    </location>
</feature>
<feature type="compositionally biased region" description="Basic and acidic residues" evidence="4">
    <location>
        <begin position="455"/>
        <end position="467"/>
    </location>
</feature>
<dbReference type="Proteomes" id="UP001153636">
    <property type="component" value="Chromosome 1"/>
</dbReference>
<feature type="compositionally biased region" description="Basic and acidic residues" evidence="4">
    <location>
        <begin position="153"/>
        <end position="163"/>
    </location>
</feature>
<dbReference type="Gene3D" id="1.10.472.80">
    <property type="entry name" value="Ypt/Rab-GAP domain of gyp1p, domain 3"/>
    <property type="match status" value="1"/>
</dbReference>
<proteinExistence type="predicted"/>
<keyword evidence="7" id="KW-1185">Reference proteome</keyword>
<dbReference type="InterPro" id="IPR035969">
    <property type="entry name" value="Rab-GAP_TBC_sf"/>
</dbReference>
<dbReference type="FunFam" id="1.10.8.270:FF:000001">
    <property type="entry name" value="TBC1 domain family member 1"/>
    <property type="match status" value="1"/>
</dbReference>
<dbReference type="CDD" id="cd01269">
    <property type="entry name" value="PTB_TBC1D1_like"/>
    <property type="match status" value="1"/>
</dbReference>
<accession>A0A9P0G4D6</accession>
<sequence>MKEQTYTPTRSVSSAANLTSLCVDISPSSSNFFEVLYIGKIKVWQKRVPESFVDDALEKFKAYELEKFTSKKLGSIGRLKSESDIRRGSTDSSTSDDCPSAPVHPLLRSHSVNSNLLRQQSQILETLTSISERQKDLNLNENLENADSTDDINSNHELDDADKTGQSGDGSSDNDSNNNCNNNEKSVNLDDHNRTMVLQVDRTDLRLISPDRKIILLNKQHKDITTCVQGLKRAEHFGFICKEGTNTYTFVGYIFKCESHSIATDAMAAITQAFLNAESRPKQVITSCEHCPMVWYHKLCVEVENMSDRKTQAAIFRRIEQLDEDEQSIILTKFRGAETDSVREQNEFLMMLLRAHCESKQGRHVHDTAENRSEFLNQYLGSSNVFIKAKRSLSNSFDQLLKRKASKDDIGASLKGLNLTIINNANNRDTSPNDTSDRDSEGSRSRSSTIGSKSDLTDSHLNVKEYSNKYSVSPEKSTPSEKGPKSPMMDIFLKVGNSPKTTVSYDEASSKADSGSWRHAIFKRVATPKPEKEQMPDRKRTKEELKILWKKSIYQAILLVRMEKENAKIRAKQEESAVKRIKLEYDDMRMNQRELEVWEMVINKKDGHSVKPDPVMLLQAIRQGVPRGKRGDVWLFLSERYCTKLAPMDTVKYPNYHIPYETLLKQLTSHQHAILIDLGRTFPNHSYFSSPLGPGQLALFNLLKAYSLLDPDVGYCQGLSFVAGVLLLHLEESQAFLLLRHLMFRRGMRTQYLPDMVSLQIKLYQLSRLLHDQLPDIYEHFDFYEVAPTLYAAPWLLTVFASQFPLGFVTRVFDLIFMEGPEVIFKVALALLTYHREKLLLCDSFEEIMNYLKIQLPNIDKTSLEKIMKQVYTTDFSKQLNEYKVEYQVLQEEMNSAQPQIEALHKLEAQNKILTEQNKALMGQLELTLSNVQRLEKMRVLQQSQLNKVETQNRALDVTISTLGSFINSLIEDKVDVEIPDDVQRILSHLNFSERVKSEVKPQQNNLLKMFQKSPDKMMQKSLSMGKINLPPNSEHNRSRTNSLSQNKDILPNLETTPSNSAEKISKFFSNSHHNILQQKHNSQNNLLNNAKIDITVQEFEHEEISNALTKKIDFDANKISPTNSEDSGVGTPNSPKETHPLSNCDVTFTFNGTKELKSIKNFKNLRQCSPDILSK</sequence>
<keyword evidence="2" id="KW-0597">Phosphoprotein</keyword>
<gene>
    <name evidence="6" type="ORF">PSYICH_LOCUS571</name>
</gene>
<reference evidence="6" key="1">
    <citation type="submission" date="2022-01" db="EMBL/GenBank/DDBJ databases">
        <authorList>
            <person name="King R."/>
        </authorList>
    </citation>
    <scope>NUCLEOTIDE SEQUENCE</scope>
</reference>
<dbReference type="Pfam" id="PF00566">
    <property type="entry name" value="RabGAP-TBC"/>
    <property type="match status" value="1"/>
</dbReference>
<dbReference type="SMART" id="SM00164">
    <property type="entry name" value="TBC"/>
    <property type="match status" value="1"/>
</dbReference>
<evidence type="ECO:0000256" key="2">
    <source>
        <dbReference type="ARBA" id="ARBA00022553"/>
    </source>
</evidence>
<feature type="domain" description="Rab-GAP TBC" evidence="5">
    <location>
        <begin position="624"/>
        <end position="820"/>
    </location>
</feature>
<dbReference type="Gene3D" id="2.30.29.30">
    <property type="entry name" value="Pleckstrin-homology domain (PH domain)/Phosphotyrosine-binding domain (PTB)"/>
    <property type="match status" value="1"/>
</dbReference>
<dbReference type="PANTHER" id="PTHR47219:SF16">
    <property type="entry name" value="GTPASE ACTIVATING PROTEIN"/>
    <property type="match status" value="1"/>
</dbReference>
<feature type="compositionally biased region" description="Low complexity" evidence="4">
    <location>
        <begin position="169"/>
        <end position="183"/>
    </location>
</feature>
<feature type="compositionally biased region" description="Low complexity" evidence="4">
    <location>
        <begin position="445"/>
        <end position="454"/>
    </location>
</feature>
<dbReference type="Pfam" id="PF00640">
    <property type="entry name" value="PID"/>
    <property type="match status" value="1"/>
</dbReference>
<dbReference type="InterPro" id="IPR011993">
    <property type="entry name" value="PH-like_dom_sf"/>
</dbReference>
<dbReference type="OrthoDB" id="295078at2759"/>
<feature type="compositionally biased region" description="Polar residues" evidence="4">
    <location>
        <begin position="468"/>
        <end position="477"/>
    </location>
</feature>
<protein>
    <recommendedName>
        <fullName evidence="5">Rab-GAP TBC domain-containing protein</fullName>
    </recommendedName>
</protein>
<evidence type="ECO:0000313" key="7">
    <source>
        <dbReference type="Proteomes" id="UP001153636"/>
    </source>
</evidence>
<dbReference type="SUPFAM" id="SSF50729">
    <property type="entry name" value="PH domain-like"/>
    <property type="match status" value="1"/>
</dbReference>
<dbReference type="SUPFAM" id="SSF47923">
    <property type="entry name" value="Ypt/Rab-GAP domain of gyp1p"/>
    <property type="match status" value="2"/>
</dbReference>
<feature type="coiled-coil region" evidence="3">
    <location>
        <begin position="904"/>
        <end position="952"/>
    </location>
</feature>
<dbReference type="EMBL" id="OV651813">
    <property type="protein sequence ID" value="CAH1099528.1"/>
    <property type="molecule type" value="Genomic_DNA"/>
</dbReference>
<dbReference type="SMART" id="SM00462">
    <property type="entry name" value="PTB"/>
    <property type="match status" value="1"/>
</dbReference>
<feature type="region of interest" description="Disordered" evidence="4">
    <location>
        <begin position="144"/>
        <end position="191"/>
    </location>
</feature>